<dbReference type="OMA" id="WIREYIL"/>
<feature type="compositionally biased region" description="Basic and acidic residues" evidence="1">
    <location>
        <begin position="287"/>
        <end position="320"/>
    </location>
</feature>
<proteinExistence type="predicted"/>
<organism evidence="3 4">
    <name type="scientific">Natronobacterium gregoryi</name>
    <dbReference type="NCBI Taxonomy" id="44930"/>
    <lineage>
        <taxon>Archaea</taxon>
        <taxon>Methanobacteriati</taxon>
        <taxon>Methanobacteriota</taxon>
        <taxon>Stenosarchaea group</taxon>
        <taxon>Halobacteria</taxon>
        <taxon>Halobacteriales</taxon>
        <taxon>Natrialbaceae</taxon>
        <taxon>Natronobacterium</taxon>
    </lineage>
</organism>
<feature type="transmembrane region" description="Helical" evidence="2">
    <location>
        <begin position="56"/>
        <end position="76"/>
    </location>
</feature>
<dbReference type="OrthoDB" id="204636at2157"/>
<evidence type="ECO:0000313" key="3">
    <source>
        <dbReference type="EMBL" id="SFJ53068.1"/>
    </source>
</evidence>
<dbReference type="RefSeq" id="WP_005576021.1">
    <property type="nucleotide sequence ID" value="NZ_FORO01000037.1"/>
</dbReference>
<evidence type="ECO:0000256" key="1">
    <source>
        <dbReference type="SAM" id="MobiDB-lite"/>
    </source>
</evidence>
<dbReference type="AlphaFoldDB" id="A0A1I3S375"/>
<protein>
    <submittedName>
        <fullName evidence="3">Uncharacterized protein</fullName>
    </submittedName>
</protein>
<reference evidence="3 4" key="1">
    <citation type="submission" date="2016-10" db="EMBL/GenBank/DDBJ databases">
        <authorList>
            <person name="de Groot N.N."/>
        </authorList>
    </citation>
    <scope>NUCLEOTIDE SEQUENCE [LARGE SCALE GENOMIC DNA]</scope>
    <source>
        <strain evidence="3 4">SP2</strain>
    </source>
</reference>
<sequence>MALHFRRATTVFRQTLPFVLLRIGVGLALGLFTIIYFGVVVWIGTRLLTTGTISGWIAGIGALVAIGLFVWGWRLASTYVLYLVKAGHIAVIAHAVETGEVPDEQLRYGKAQVTDHFAEASALFALDKLVKAAIEQFNDSVVSVADRLGAVPTLEKLVRVAGKAVAVAASYVDEAIIAYLFTERAGDDPWQSAKDGVVLYGKSWKSVLGSTMLIVVGLYATAVGLFLVLSPIAGVLAGLSPTFEVAGWVVVAGLTLTVYEGLLKPWVKTVVITTFLLESRDRTPDEAMADRLASRSETFRELSQQADDRTASDADSRRQPITETSPP</sequence>
<gene>
    <name evidence="3" type="ORF">SAMN05443661_1375</name>
</gene>
<keyword evidence="2" id="KW-0812">Transmembrane</keyword>
<dbReference type="Proteomes" id="UP000182829">
    <property type="component" value="Unassembled WGS sequence"/>
</dbReference>
<keyword evidence="2" id="KW-1133">Transmembrane helix</keyword>
<feature type="transmembrane region" description="Helical" evidence="2">
    <location>
        <begin position="212"/>
        <end position="239"/>
    </location>
</feature>
<accession>A0A1I3S375</accession>
<feature type="transmembrane region" description="Helical" evidence="2">
    <location>
        <begin position="20"/>
        <end position="44"/>
    </location>
</feature>
<evidence type="ECO:0000313" key="4">
    <source>
        <dbReference type="Proteomes" id="UP000182829"/>
    </source>
</evidence>
<dbReference type="EMBL" id="FORO01000037">
    <property type="protein sequence ID" value="SFJ53068.1"/>
    <property type="molecule type" value="Genomic_DNA"/>
</dbReference>
<feature type="transmembrane region" description="Helical" evidence="2">
    <location>
        <begin position="245"/>
        <end position="263"/>
    </location>
</feature>
<evidence type="ECO:0000256" key="2">
    <source>
        <dbReference type="SAM" id="Phobius"/>
    </source>
</evidence>
<keyword evidence="2" id="KW-0472">Membrane</keyword>
<feature type="region of interest" description="Disordered" evidence="1">
    <location>
        <begin position="287"/>
        <end position="327"/>
    </location>
</feature>
<dbReference type="GeneID" id="14210218"/>
<name>A0A1I3S375_9EURY</name>